<name>A0ABW5JHJ1_9BACT</name>
<dbReference type="PANTHER" id="PTHR46513">
    <property type="entry name" value="VITELLOGENIN RECEPTOR-LIKE PROTEIN-RELATED-RELATED"/>
    <property type="match status" value="1"/>
</dbReference>
<dbReference type="PANTHER" id="PTHR46513:SF13">
    <property type="entry name" value="EGF-LIKE DOMAIN-CONTAINING PROTEIN"/>
    <property type="match status" value="1"/>
</dbReference>
<dbReference type="NCBIfam" id="TIGR04183">
    <property type="entry name" value="Por_Secre_tail"/>
    <property type="match status" value="1"/>
</dbReference>
<keyword evidence="6" id="KW-1185">Reference proteome</keyword>
<evidence type="ECO:0000313" key="6">
    <source>
        <dbReference type="Proteomes" id="UP001597460"/>
    </source>
</evidence>
<dbReference type="InterPro" id="IPR011493">
    <property type="entry name" value="GLUG"/>
</dbReference>
<evidence type="ECO:0000313" key="5">
    <source>
        <dbReference type="EMBL" id="MFD2531815.1"/>
    </source>
</evidence>
<dbReference type="Gene3D" id="2.160.20.110">
    <property type="match status" value="6"/>
</dbReference>
<evidence type="ECO:0000259" key="3">
    <source>
        <dbReference type="Pfam" id="PF13205"/>
    </source>
</evidence>
<organism evidence="5 6">
    <name type="scientific">Gracilimonas halophila</name>
    <dbReference type="NCBI Taxonomy" id="1834464"/>
    <lineage>
        <taxon>Bacteria</taxon>
        <taxon>Pseudomonadati</taxon>
        <taxon>Balneolota</taxon>
        <taxon>Balneolia</taxon>
        <taxon>Balneolales</taxon>
        <taxon>Balneolaceae</taxon>
        <taxon>Gracilimonas</taxon>
    </lineage>
</organism>
<dbReference type="InterPro" id="IPR011042">
    <property type="entry name" value="6-blade_b-propeller_TolB-like"/>
</dbReference>
<dbReference type="InterPro" id="IPR032812">
    <property type="entry name" value="SbsA_Ig"/>
</dbReference>
<dbReference type="PROSITE" id="PS51120">
    <property type="entry name" value="LDLRB"/>
    <property type="match status" value="2"/>
</dbReference>
<dbReference type="SUPFAM" id="SSF49265">
    <property type="entry name" value="Fibronectin type III"/>
    <property type="match status" value="1"/>
</dbReference>
<feature type="domain" description="SbsA Ig-like" evidence="3">
    <location>
        <begin position="2291"/>
        <end position="2389"/>
    </location>
</feature>
<dbReference type="InterPro" id="IPR011889">
    <property type="entry name" value="Liste_lipo_26"/>
</dbReference>
<reference evidence="6" key="1">
    <citation type="journal article" date="2019" name="Int. J. Syst. Evol. Microbiol.">
        <title>The Global Catalogue of Microorganisms (GCM) 10K type strain sequencing project: providing services to taxonomists for standard genome sequencing and annotation.</title>
        <authorList>
            <consortium name="The Broad Institute Genomics Platform"/>
            <consortium name="The Broad Institute Genome Sequencing Center for Infectious Disease"/>
            <person name="Wu L."/>
            <person name="Ma J."/>
        </authorList>
    </citation>
    <scope>NUCLEOTIDE SEQUENCE [LARGE SCALE GENOMIC DNA]</scope>
    <source>
        <strain evidence="6">KCTC 52042</strain>
    </source>
</reference>
<dbReference type="Pfam" id="PF13205">
    <property type="entry name" value="Big_5"/>
    <property type="match status" value="1"/>
</dbReference>
<dbReference type="Gene3D" id="2.60.40.4070">
    <property type="match status" value="1"/>
</dbReference>
<dbReference type="Pfam" id="PF18962">
    <property type="entry name" value="Por_Secre_tail"/>
    <property type="match status" value="1"/>
</dbReference>
<dbReference type="Pfam" id="PF03382">
    <property type="entry name" value="DUF285"/>
    <property type="match status" value="2"/>
</dbReference>
<feature type="domain" description="GLUG" evidence="2">
    <location>
        <begin position="1436"/>
        <end position="1461"/>
    </location>
</feature>
<evidence type="ECO:0000259" key="4">
    <source>
        <dbReference type="Pfam" id="PF18962"/>
    </source>
</evidence>
<dbReference type="InterPro" id="IPR000033">
    <property type="entry name" value="LDLR_classB_rpt"/>
</dbReference>
<dbReference type="CDD" id="cd00063">
    <property type="entry name" value="FN3"/>
    <property type="match status" value="1"/>
</dbReference>
<evidence type="ECO:0000259" key="2">
    <source>
        <dbReference type="Pfam" id="PF07581"/>
    </source>
</evidence>
<dbReference type="Proteomes" id="UP001597460">
    <property type="component" value="Unassembled WGS sequence"/>
</dbReference>
<feature type="domain" description="Secretion system C-terminal sorting" evidence="4">
    <location>
        <begin position="2932"/>
        <end position="3003"/>
    </location>
</feature>
<dbReference type="InterPro" id="IPR005046">
    <property type="entry name" value="DUF285"/>
</dbReference>
<dbReference type="Pfam" id="PF07581">
    <property type="entry name" value="Glug"/>
    <property type="match status" value="3"/>
</dbReference>
<feature type="domain" description="GLUG" evidence="2">
    <location>
        <begin position="1497"/>
        <end position="1528"/>
    </location>
</feature>
<dbReference type="NCBIfam" id="TIGR02167">
    <property type="entry name" value="Liste_lipo_26"/>
    <property type="match status" value="7"/>
</dbReference>
<dbReference type="InterPro" id="IPR036116">
    <property type="entry name" value="FN3_sf"/>
</dbReference>
<accession>A0ABW5JHJ1</accession>
<gene>
    <name evidence="5" type="ORF">ACFSVN_05100</name>
</gene>
<dbReference type="Gene3D" id="2.120.10.30">
    <property type="entry name" value="TolB, C-terminal domain"/>
    <property type="match status" value="1"/>
</dbReference>
<proteinExistence type="predicted"/>
<dbReference type="InterPro" id="IPR003961">
    <property type="entry name" value="FN3_dom"/>
</dbReference>
<dbReference type="RefSeq" id="WP_390299550.1">
    <property type="nucleotide sequence ID" value="NZ_JBHULI010000021.1"/>
</dbReference>
<dbReference type="InterPro" id="IPR050778">
    <property type="entry name" value="Cueball_EGF_LRP_Nidogen"/>
</dbReference>
<dbReference type="SMART" id="SM00135">
    <property type="entry name" value="LY"/>
    <property type="match status" value="5"/>
</dbReference>
<sequence>MISSIWQVLNRSALGYMFISFLIMASGQAYAQTFLISSNSQNAVQVLSDEGIADLNVDGAVSPWGISADPGENKIYWSNVTEGSIRRADTDGTNSETVLTELDVPRGVAVDAGSNKLFWAEAGSSTPAIRGLDLGSENAVIEDIVTTNITSPYHIALDSVNSYIYWVDNALDAKHIKRASYDGTTVETVISEVKQVSGITLDLASDKIFWGDFEDDKIYSASTTGVDSNIQTVHAMSEEASPWALQFDPEAERLLWSDYLTGTLNQLDLNSGTVTNVSSSAPSVSGISTYNLSGQNAAPAYSGGSGTEADPYKIATQQDLIDLSNTPADWDKHFIQTADIVFNSDSTQLDWDGDGTADWDAEDQKGFTPIGTGDDSFTGSYSGENHTISRLYINRENALYIGLFGVLNGGDIKNVGLLNVDIKGEDRTGGLVGYVSDNSLVADTYVTGKISGGTVVGGLIGYAGNGEINNSYANTNVEATGDNVGGLIGDNSAKVSNAYAQGVVSGNKNVGGLIGLIRDSDISNVYATAEVSANENIGGLIGGKLNTNTSDLSGNTAFWDVETSGVGSAGNDNFGATGKTTAELKTLSTFTDAGWDFTGETANGTDDIWTIKEPGSGYISYPYLSGLTYDAPEANPAVNPIPGLSKLPYAGGSGTEADPYQIETWEHLHNVRQNLDAHFVLNNDLDENTAGYATYVKDGETLANDGKGWEPIGDSNTPFQGKFNGGGFLISSLEMYRRPQDEIGLFGWIGSSGDVARLGVSVQISDGSNGAGGDSSVGGLAGVNFGSIQEVYVQGLVIGTTYVGGLVGANEGTIENSYATASVKGDVVAGFAGMNSATINNSYSTGFVTPEGGKSATYGGFVALFGGGTVTNAYWDIDLSQVGISDAGEGKTTAEMKTLSTFTNWDFDTVWAIKEGASVSTPYLQNAVQEPAPGLVEYFAGGSGTLEDPYQIETWEHLHNIRFAPEAHFQLMNDLTPATNGYTTYVEDENGLVDDGKGWLPIESLTGTLDGSHSEGIFTISGLKINRPAASAGVGLFAELGKTANITELLVKDADITGNNGVGIIAGNSAGVVLRVGALGTVQANSSAGGLVGILTFQTSQTETPTIEKSFADVAVTAANDIAGGLVGWVAASNQGAILDAYATGTVTANDKVGGLVGLLDNSSLARTYATGQVTANADSPTEVGGLAGGVFDLNQAMVKGSLYDTQTTGQGYDSDTDVGIGKTTAEMKSIDTYNGITETSWDFDNVWQMKDPTSGYKTYPYLQAFEYDEPEAEIVITTLPGLEALPYAGGSGTEADPFQIETWEHLHNVRENLDAHFVLNNDLDENTAGYATYVKDGETLANDGKGWEPIGLGNGFGDQFSGVFDGGGHEISGLVIQDPETDFIGFFSILKGAISNVQFSNVDVTGKALVGSVTGYSYTKTARIENIRSEGSITGNENVGGLVGTNWSLIQNVSFTGSVTGEEGEDGYYTGGLVGINEEQGVIQAAYARVSVTGDEGVGGLVGYNTDEWAGEAEGRIIDAYVTGSVTGNSQVGGAVGANDTELNRVYASVSVTGNSDTGGLVGIALNDPGNIIGSFWDTEVSGQTSSAGNGGTGKTTAVLKTLSTFTDAGWDFTDGTGVWAIEQGNSVSYPYLQALSYDEPGATPEVNPIPGLKLFLLAENGVTVLCKNASIGNTGEVRINGTAVTFTKRAATDITVDNAATTCTSGITDMSALFKDSNFNQDISSWDVSSVTNMAEMFSGNSEFNQDIGSWDVSSVTDMRSMFYGATAFNQDIGSWDVTSVTDMSDMFLSSFAFNQDIGSWDVSSVTDMSGMFQSAKVFNHDIGNWNVSSVKDMSLMFSFSSFNQDIGKWGEKVSFVTNMHWMFKENNNFNQDISSWDVSSVTDMSGMFSDATAFNQDIGSWDVSSVTDMSDMFLAATAFNQDIGSWDVSSVTDMNVMFAIAENFNQDLSGWCVEQFNKEPQYFSADAAAWDNAYKPVWGSCPVASSILYAGGTGTEADPYQIETWEHLHNVRENLDAHFVLNNDLDETTEGYATYVKDGETLANDGKGWEPIGTKGTEFTGAFNGGGHTIAGLHIQRSATDFVGLFGATGFGTIEDLGLVNVDITGADKVGSIAGSLSGPLTTSYATGAVSGEANVGGLAGELYGYMGNVYSLVDVSGDSYVGGLVGLNDVTVVNAYAAGAVEGDSNVGGLMGYSTNPLAIGSFWDTQTSGQQSSADGTGKTTTELNTLATFTTGLGEQAWDVEQVWQIMEPGSDYVSYPYLRGFAYDEPGAEPAVNPIPGLEALSPAPVVLATTPADGAEQVAVDAQIRVSYDQPVEAVDLTGVVLSDASGAAVTGVSAAVADSGLTLSHGGLAGGAAYRVTVPAGAVANLDGIPGAEVSWGFATEQLVPEAVTLLSPQDGAGSIEVLASFQWSPSEGAERYHLQVSGADELVVDIDSLERDTYTLADSLDYGVSYSWRVRAGNQAGWTGWSEAFEFVSEAAAPALLFPAANAAGVSIAPQLEWSGEAGGGPWRVQLAGPAGFQQALVDTLLGQPRYWVTGLEEAMGYTWRVRVETEGTTSGWAEGAFTTRSAPDPVAINGYTIGFDGVTASDYRLISLPGSGSVDPKQLFEGEYGTQWRLVWDNGEDANYFEEYNAQTNPYGLEPGKAYWALSREDVPITRTSESVPLNARDAYAIGLHSGWNLIANPFTHPVSWGEVQQLNGLEEALWGYNGSYAASEELEPLSGYYVYNDPEAPHDSLLIPYSPPGRQKSKRALRAQGQAQAKRKATVSSRSMRLKAQAVDADAAMKVDIVMAAGNGAGQLKRHPSIELAEHALMVKDEGLRRGGWAGLTLEDPGAITSETVVFKGPVGQSYRVSVEVPESLRGMAVLLKNTVSDVTWLVRPGAAERLTLTEPASEYQVYVGQEEALLDMQEQMIPTQIELRDNYPNPFNPVTNIQYSIPERQHVRLEVYDVLGRRVQVLVDEEQPAGYYTFQFDAGRLASGVYLYRMQTGGTVKTGRMTLVK</sequence>
<keyword evidence="1" id="KW-0732">Signal</keyword>
<dbReference type="SUPFAM" id="SSF63825">
    <property type="entry name" value="YWTD domain"/>
    <property type="match status" value="1"/>
</dbReference>
<dbReference type="Gene3D" id="2.60.40.10">
    <property type="entry name" value="Immunoglobulins"/>
    <property type="match status" value="2"/>
</dbReference>
<dbReference type="EMBL" id="JBHULI010000021">
    <property type="protein sequence ID" value="MFD2531815.1"/>
    <property type="molecule type" value="Genomic_DNA"/>
</dbReference>
<feature type="domain" description="GLUG" evidence="2">
    <location>
        <begin position="799"/>
        <end position="823"/>
    </location>
</feature>
<dbReference type="InterPro" id="IPR013783">
    <property type="entry name" value="Ig-like_fold"/>
</dbReference>
<evidence type="ECO:0000256" key="1">
    <source>
        <dbReference type="ARBA" id="ARBA00022729"/>
    </source>
</evidence>
<protein>
    <submittedName>
        <fullName evidence="5">BspA family leucine-rich repeat surface protein</fullName>
    </submittedName>
</protein>
<dbReference type="InterPro" id="IPR026444">
    <property type="entry name" value="Secre_tail"/>
</dbReference>
<comment type="caution">
    <text evidence="5">The sequence shown here is derived from an EMBL/GenBank/DDBJ whole genome shotgun (WGS) entry which is preliminary data.</text>
</comment>